<protein>
    <recommendedName>
        <fullName evidence="8">DUF2065 domain-containing protein</fullName>
    </recommendedName>
</protein>
<name>A0A1H6V733_9GAMM</name>
<evidence type="ECO:0000313" key="2">
    <source>
        <dbReference type="EMBL" id="SEI85072.1"/>
    </source>
</evidence>
<dbReference type="Proteomes" id="UP000199267">
    <property type="component" value="Unassembled WGS sequence"/>
</dbReference>
<dbReference type="PANTHER" id="PTHR38602:SF1">
    <property type="entry name" value="INNER MEMBRANE PROTEIN"/>
    <property type="match status" value="1"/>
</dbReference>
<dbReference type="OrthoDB" id="9182237at2"/>
<evidence type="ECO:0000313" key="7">
    <source>
        <dbReference type="Proteomes" id="UP000199267"/>
    </source>
</evidence>
<proteinExistence type="predicted"/>
<keyword evidence="1" id="KW-1133">Transmembrane helix</keyword>
<evidence type="ECO:0000313" key="6">
    <source>
        <dbReference type="Proteomes" id="UP000199250"/>
    </source>
</evidence>
<dbReference type="AlphaFoldDB" id="A0A1H6V733"/>
<keyword evidence="1" id="KW-0812">Transmembrane</keyword>
<dbReference type="PANTHER" id="PTHR38602">
    <property type="entry name" value="INNER MEMBRANE PROTEIN-RELATED"/>
    <property type="match status" value="1"/>
</dbReference>
<reference evidence="5 6" key="1">
    <citation type="submission" date="2016-10" db="EMBL/GenBank/DDBJ databases">
        <authorList>
            <person name="de Groot N.N."/>
        </authorList>
    </citation>
    <scope>NUCLEOTIDE SEQUENCE [LARGE SCALE GENOMIC DNA]</scope>
    <source>
        <strain evidence="3 5">DSM 1041</strain>
        <strain evidence="2 6">DSM 373</strain>
        <strain evidence="4 7">DSM 378</strain>
    </source>
</reference>
<dbReference type="EMBL" id="FNYQ01000026">
    <property type="protein sequence ID" value="SEI85072.1"/>
    <property type="molecule type" value="Genomic_DNA"/>
</dbReference>
<dbReference type="Proteomes" id="UP000199005">
    <property type="component" value="Unassembled WGS sequence"/>
</dbReference>
<dbReference type="Proteomes" id="UP000199250">
    <property type="component" value="Unassembled WGS sequence"/>
</dbReference>
<keyword evidence="1" id="KW-0472">Membrane</keyword>
<evidence type="ECO:0000313" key="4">
    <source>
        <dbReference type="EMBL" id="SEQ00820.1"/>
    </source>
</evidence>
<dbReference type="STRING" id="170623.SAMN04244579_02767"/>
<evidence type="ECO:0000313" key="3">
    <source>
        <dbReference type="EMBL" id="SEJ00413.1"/>
    </source>
</evidence>
<evidence type="ECO:0000256" key="1">
    <source>
        <dbReference type="SAM" id="Phobius"/>
    </source>
</evidence>
<dbReference type="Pfam" id="PF09838">
    <property type="entry name" value="DUF2065"/>
    <property type="match status" value="1"/>
</dbReference>
<evidence type="ECO:0000313" key="5">
    <source>
        <dbReference type="Proteomes" id="UP000199005"/>
    </source>
</evidence>
<evidence type="ECO:0008006" key="8">
    <source>
        <dbReference type="Google" id="ProtNLM"/>
    </source>
</evidence>
<dbReference type="RefSeq" id="WP_090619828.1">
    <property type="nucleotide sequence ID" value="NZ_FNYO01000031.1"/>
</dbReference>
<gene>
    <name evidence="2" type="ORF">SAMN04244572_01869</name>
    <name evidence="4" type="ORF">SAMN04244573_00852</name>
    <name evidence="3" type="ORF">SAMN04244579_02767</name>
</gene>
<feature type="transmembrane region" description="Helical" evidence="1">
    <location>
        <begin position="6"/>
        <end position="22"/>
    </location>
</feature>
<organism evidence="3 5">
    <name type="scientific">Azotobacter beijerinckii</name>
    <dbReference type="NCBI Taxonomy" id="170623"/>
    <lineage>
        <taxon>Bacteria</taxon>
        <taxon>Pseudomonadati</taxon>
        <taxon>Pseudomonadota</taxon>
        <taxon>Gammaproteobacteria</taxon>
        <taxon>Pseudomonadales</taxon>
        <taxon>Pseudomonadaceae</taxon>
        <taxon>Azotobacter</taxon>
    </lineage>
</organism>
<accession>A0A1H6V733</accession>
<sequence>MWQEFAIALCLMLVLEGILPFLNPRRWRSAIMQVLQLSDRQLRLTGLASMLLGTALLYWLH</sequence>
<dbReference type="EMBL" id="FOFJ01000005">
    <property type="protein sequence ID" value="SEQ00820.1"/>
    <property type="molecule type" value="Genomic_DNA"/>
</dbReference>
<dbReference type="EMBL" id="FNYO01000031">
    <property type="protein sequence ID" value="SEJ00413.1"/>
    <property type="molecule type" value="Genomic_DNA"/>
</dbReference>
<dbReference type="InterPro" id="IPR019201">
    <property type="entry name" value="DUF2065"/>
</dbReference>
<feature type="transmembrane region" description="Helical" evidence="1">
    <location>
        <begin position="42"/>
        <end position="60"/>
    </location>
</feature>